<dbReference type="UniPathway" id="UPA00251">
    <property type="reaction ID" value="UER00320"/>
</dbReference>
<dbReference type="Pfam" id="PF02602">
    <property type="entry name" value="HEM4"/>
    <property type="match status" value="1"/>
</dbReference>
<keyword evidence="4 9" id="KW-0456">Lyase</keyword>
<dbReference type="InterPro" id="IPR039793">
    <property type="entry name" value="UROS/Hem4"/>
</dbReference>
<dbReference type="AlphaFoldDB" id="A0A1W6B4R1"/>
<dbReference type="EMBL" id="CP019706">
    <property type="protein sequence ID" value="ARJ42080.1"/>
    <property type="molecule type" value="Genomic_DNA"/>
</dbReference>
<dbReference type="KEGG" id="palh:B1H58_08610"/>
<evidence type="ECO:0000256" key="6">
    <source>
        <dbReference type="ARBA" id="ARBA00037589"/>
    </source>
</evidence>
<comment type="pathway">
    <text evidence="1 9">Porphyrin-containing compound metabolism; protoporphyrin-IX biosynthesis; coproporphyrinogen-III from 5-aminolevulinate: step 3/4.</text>
</comment>
<evidence type="ECO:0000256" key="9">
    <source>
        <dbReference type="RuleBase" id="RU366031"/>
    </source>
</evidence>
<protein>
    <recommendedName>
        <fullName evidence="7 9">Uroporphyrinogen-III synthase</fullName>
        <ecNumber evidence="3 9">4.2.1.75</ecNumber>
    </recommendedName>
</protein>
<evidence type="ECO:0000256" key="8">
    <source>
        <dbReference type="ARBA" id="ARBA00048617"/>
    </source>
</evidence>
<gene>
    <name evidence="11" type="ORF">B1H58_08610</name>
</gene>
<dbReference type="SUPFAM" id="SSF69618">
    <property type="entry name" value="HemD-like"/>
    <property type="match status" value="1"/>
</dbReference>
<dbReference type="GO" id="GO:0006782">
    <property type="term" value="P:protoporphyrinogen IX biosynthetic process"/>
    <property type="evidence" value="ECO:0007669"/>
    <property type="project" value="UniProtKB-UniRule"/>
</dbReference>
<evidence type="ECO:0000256" key="4">
    <source>
        <dbReference type="ARBA" id="ARBA00023239"/>
    </source>
</evidence>
<keyword evidence="12" id="KW-1185">Reference proteome</keyword>
<name>A0A1W6B4R1_9GAMM</name>
<dbReference type="GO" id="GO:0004852">
    <property type="term" value="F:uroporphyrinogen-III synthase activity"/>
    <property type="evidence" value="ECO:0007669"/>
    <property type="project" value="UniProtKB-UniRule"/>
</dbReference>
<dbReference type="OrthoDB" id="9787650at2"/>
<accession>A0A1W6B4R1</accession>
<dbReference type="GO" id="GO:0006780">
    <property type="term" value="P:uroporphyrinogen III biosynthetic process"/>
    <property type="evidence" value="ECO:0007669"/>
    <property type="project" value="UniProtKB-UniRule"/>
</dbReference>
<evidence type="ECO:0000313" key="12">
    <source>
        <dbReference type="Proteomes" id="UP000192900"/>
    </source>
</evidence>
<evidence type="ECO:0000256" key="7">
    <source>
        <dbReference type="ARBA" id="ARBA00040167"/>
    </source>
</evidence>
<dbReference type="PANTHER" id="PTHR38042">
    <property type="entry name" value="UROPORPHYRINOGEN-III SYNTHASE, CHLOROPLASTIC"/>
    <property type="match status" value="1"/>
</dbReference>
<sequence>MSILVTRPSPSGDELVTRLCALGHTAWSFPLIEFSPGRELAQLAQQLTALAPGDLVFVLSQHVMHYAQPCLQQTGLTWPAALDYYAIGRTTALALHRACGQNVLWPPEHETSEMLLQLPTLRRLKGKKALILRGNGGRELLGTTLAQRGAEVRFLECYQRCEKFYHGPSEGKRWRDRGIDTLVVTSGEMLQQLHRLFPAIDREEWLLGCRLLVVSERLATLAQELGWRNIKVADGADNDALVRALQTT</sequence>
<dbReference type="STRING" id="1891675.B1H58_08610"/>
<comment type="similarity">
    <text evidence="2 9">Belongs to the uroporphyrinogen-III synthase family.</text>
</comment>
<evidence type="ECO:0000313" key="11">
    <source>
        <dbReference type="EMBL" id="ARJ42080.1"/>
    </source>
</evidence>
<dbReference type="InterPro" id="IPR003754">
    <property type="entry name" value="4pyrrol_synth_uPrphyn_synth"/>
</dbReference>
<dbReference type="NCBIfam" id="NF004582">
    <property type="entry name" value="PRK05928.1-1"/>
    <property type="match status" value="1"/>
</dbReference>
<keyword evidence="5 9" id="KW-0627">Porphyrin biosynthesis</keyword>
<evidence type="ECO:0000256" key="2">
    <source>
        <dbReference type="ARBA" id="ARBA00008133"/>
    </source>
</evidence>
<dbReference type="CDD" id="cd06578">
    <property type="entry name" value="HemD"/>
    <property type="match status" value="1"/>
</dbReference>
<evidence type="ECO:0000256" key="5">
    <source>
        <dbReference type="ARBA" id="ARBA00023244"/>
    </source>
</evidence>
<evidence type="ECO:0000256" key="3">
    <source>
        <dbReference type="ARBA" id="ARBA00013109"/>
    </source>
</evidence>
<evidence type="ECO:0000256" key="1">
    <source>
        <dbReference type="ARBA" id="ARBA00004772"/>
    </source>
</evidence>
<dbReference type="RefSeq" id="WP_085069453.1">
    <property type="nucleotide sequence ID" value="NZ_CP019706.1"/>
</dbReference>
<feature type="domain" description="Tetrapyrrole biosynthesis uroporphyrinogen III synthase" evidence="10">
    <location>
        <begin position="13"/>
        <end position="242"/>
    </location>
</feature>
<dbReference type="Proteomes" id="UP000192900">
    <property type="component" value="Chromosome"/>
</dbReference>
<dbReference type="PANTHER" id="PTHR38042:SF1">
    <property type="entry name" value="UROPORPHYRINOGEN-III SYNTHASE, CHLOROPLASTIC"/>
    <property type="match status" value="1"/>
</dbReference>
<proteinExistence type="inferred from homology"/>
<comment type="function">
    <text evidence="6 9">Catalyzes cyclization of the linear tetrapyrrole, hydroxymethylbilane, to the macrocyclic uroporphyrinogen III.</text>
</comment>
<dbReference type="EC" id="4.2.1.75" evidence="3 9"/>
<comment type="catalytic activity">
    <reaction evidence="8 9">
        <text>hydroxymethylbilane = uroporphyrinogen III + H2O</text>
        <dbReference type="Rhea" id="RHEA:18965"/>
        <dbReference type="ChEBI" id="CHEBI:15377"/>
        <dbReference type="ChEBI" id="CHEBI:57308"/>
        <dbReference type="ChEBI" id="CHEBI:57845"/>
        <dbReference type="EC" id="4.2.1.75"/>
    </reaction>
</comment>
<dbReference type="Gene3D" id="3.40.50.10090">
    <property type="match status" value="2"/>
</dbReference>
<evidence type="ECO:0000259" key="10">
    <source>
        <dbReference type="Pfam" id="PF02602"/>
    </source>
</evidence>
<dbReference type="InterPro" id="IPR036108">
    <property type="entry name" value="4pyrrol_syn_uPrphyn_synt_sf"/>
</dbReference>
<organism evidence="11 12">
    <name type="scientific">Pantoea alhagi</name>
    <dbReference type="NCBI Taxonomy" id="1891675"/>
    <lineage>
        <taxon>Bacteria</taxon>
        <taxon>Pseudomonadati</taxon>
        <taxon>Pseudomonadota</taxon>
        <taxon>Gammaproteobacteria</taxon>
        <taxon>Enterobacterales</taxon>
        <taxon>Erwiniaceae</taxon>
        <taxon>Pantoea</taxon>
    </lineage>
</organism>
<reference evidence="11 12" key="1">
    <citation type="submission" date="2017-02" db="EMBL/GenBank/DDBJ databases">
        <title>Complete genome sequence of the drought resistance-promoting endophyte Pantoea alhagi LTYR-11Z.</title>
        <authorList>
            <person name="Zhang L."/>
        </authorList>
    </citation>
    <scope>NUCLEOTIDE SEQUENCE [LARGE SCALE GENOMIC DNA]</scope>
    <source>
        <strain evidence="11 12">LTYR-11Z</strain>
    </source>
</reference>